<gene>
    <name evidence="1" type="primary">sirA</name>
    <name evidence="1" type="ORF">BN990_02232</name>
</gene>
<dbReference type="eggNOG" id="ENOG5032VMQ">
    <property type="taxonomic scope" value="Bacteria"/>
</dbReference>
<reference evidence="2" key="2">
    <citation type="submission" date="2014-05" db="EMBL/GenBank/DDBJ databases">
        <title>Draft genome sequence of Virgibacillus massiliensis Vm-5.</title>
        <authorList>
            <person name="Khelaifia S."/>
            <person name="Croce O."/>
            <person name="Lagier J.C."/>
            <person name="Raoult D."/>
        </authorList>
    </citation>
    <scope>NUCLEOTIDE SEQUENCE [LARGE SCALE GENOMIC DNA]</scope>
    <source>
        <strain evidence="2">Vm-5</strain>
    </source>
</reference>
<reference evidence="1 2" key="1">
    <citation type="submission" date="2014-03" db="EMBL/GenBank/DDBJ databases">
        <authorList>
            <person name="Urmite Genomes U."/>
        </authorList>
    </citation>
    <scope>NUCLEOTIDE SEQUENCE [LARGE SCALE GENOMIC DNA]</scope>
    <source>
        <strain evidence="1 2">Vm-5</strain>
    </source>
</reference>
<keyword evidence="2" id="KW-1185">Reference proteome</keyword>
<dbReference type="STRING" id="1462526.BN990_02232"/>
<evidence type="ECO:0000313" key="2">
    <source>
        <dbReference type="Proteomes" id="UP000028875"/>
    </source>
</evidence>
<sequence>MYTYSIFWIKEEVATHYFHKSGILYRFFKDYQTDPEREDLSKQFKFITYEFNENVVIDYLKKNETFTMMKQDNHHTLKIYNKETYISLHMSEKQLKFRCKTLQDAEALLFPMLRQFQPLLFIVGDNIQNFGWIAPLLRYSKTGREQVLYSFL</sequence>
<proteinExistence type="predicted"/>
<name>A0A024QCI4_9BACI</name>
<dbReference type="EMBL" id="CCDP010000001">
    <property type="protein sequence ID" value="CDQ39915.1"/>
    <property type="molecule type" value="Genomic_DNA"/>
</dbReference>
<dbReference type="Proteomes" id="UP000028875">
    <property type="component" value="Unassembled WGS sequence"/>
</dbReference>
<dbReference type="InterPro" id="IPR019683">
    <property type="entry name" value="SirA"/>
</dbReference>
<dbReference type="Gene3D" id="3.30.310.250">
    <property type="entry name" value="Sporulation inhibitor of replication protein SirA"/>
    <property type="match status" value="1"/>
</dbReference>
<dbReference type="OrthoDB" id="2736584at2"/>
<evidence type="ECO:0000313" key="1">
    <source>
        <dbReference type="EMBL" id="CDQ39915.1"/>
    </source>
</evidence>
<comment type="caution">
    <text evidence="1">The sequence shown here is derived from an EMBL/GenBank/DDBJ whole genome shotgun (WGS) entry which is preliminary data.</text>
</comment>
<dbReference type="InterPro" id="IPR038449">
    <property type="entry name" value="SirA_sf"/>
</dbReference>
<dbReference type="AlphaFoldDB" id="A0A024QCI4"/>
<dbReference type="Pfam" id="PF10747">
    <property type="entry name" value="SirA"/>
    <property type="match status" value="1"/>
</dbReference>
<dbReference type="RefSeq" id="WP_021291372.1">
    <property type="nucleotide sequence ID" value="NZ_BNER01000002.1"/>
</dbReference>
<protein>
    <submittedName>
        <fullName evidence="1">Sporulation inhibitor of replication protein SirA</fullName>
    </submittedName>
</protein>
<accession>A0A024QCI4</accession>
<organism evidence="1 2">
    <name type="scientific">Virgibacillus massiliensis</name>
    <dbReference type="NCBI Taxonomy" id="1462526"/>
    <lineage>
        <taxon>Bacteria</taxon>
        <taxon>Bacillati</taxon>
        <taxon>Bacillota</taxon>
        <taxon>Bacilli</taxon>
        <taxon>Bacillales</taxon>
        <taxon>Bacillaceae</taxon>
        <taxon>Virgibacillus</taxon>
    </lineage>
</organism>